<dbReference type="InterPro" id="IPR013325">
    <property type="entry name" value="RNA_pol_sigma_r2"/>
</dbReference>
<proteinExistence type="predicted"/>
<dbReference type="EMBL" id="BOMH01000056">
    <property type="protein sequence ID" value="GID68990.1"/>
    <property type="molecule type" value="Genomic_DNA"/>
</dbReference>
<dbReference type="AlphaFoldDB" id="A0A919M447"/>
<dbReference type="Gene3D" id="1.20.140.160">
    <property type="match status" value="1"/>
</dbReference>
<name>A0A919M447_9ACTN</name>
<protein>
    <recommendedName>
        <fullName evidence="3">RNA polymerase sigma factor</fullName>
    </recommendedName>
</protein>
<dbReference type="InterPro" id="IPR013324">
    <property type="entry name" value="RNA_pol_sigma_r3/r4-like"/>
</dbReference>
<accession>A0A919M447</accession>
<gene>
    <name evidence="1" type="ORF">Acy02nite_68710</name>
</gene>
<dbReference type="GO" id="GO:0006352">
    <property type="term" value="P:DNA-templated transcription initiation"/>
    <property type="evidence" value="ECO:0007669"/>
    <property type="project" value="InterPro"/>
</dbReference>
<organism evidence="1 2">
    <name type="scientific">Actinoplanes cyaneus</name>
    <dbReference type="NCBI Taxonomy" id="52696"/>
    <lineage>
        <taxon>Bacteria</taxon>
        <taxon>Bacillati</taxon>
        <taxon>Actinomycetota</taxon>
        <taxon>Actinomycetes</taxon>
        <taxon>Micromonosporales</taxon>
        <taxon>Micromonosporaceae</taxon>
        <taxon>Actinoplanes</taxon>
    </lineage>
</organism>
<dbReference type="GO" id="GO:0003700">
    <property type="term" value="F:DNA-binding transcription factor activity"/>
    <property type="evidence" value="ECO:0007669"/>
    <property type="project" value="InterPro"/>
</dbReference>
<sequence length="250" mass="27659">MSAFDAIWSGSARHIETADDEVALIERAKAGDEPAILRLAESYVSHMRKAITRYTRVLPLDDARQAAFVGFLEAIRAVDLAKTDRLVSIVRPYLINALDAASSEAREGFSVPTRTLERFYNILAQADGDPAAAAKLAPRYEMRESTFWDVYAAVTANESLESALDAQGDAALHAVTSPAEIVDAEDRVLVDLAFAAVNELEREVCRLYYGFTEYDTVPDAEIGHRLGFSRLKVQRTRQRALTDMRMTIAA</sequence>
<dbReference type="SUPFAM" id="SSF88659">
    <property type="entry name" value="Sigma3 and sigma4 domains of RNA polymerase sigma factors"/>
    <property type="match status" value="1"/>
</dbReference>
<dbReference type="Proteomes" id="UP000619479">
    <property type="component" value="Unassembled WGS sequence"/>
</dbReference>
<reference evidence="1" key="1">
    <citation type="submission" date="2021-01" db="EMBL/GenBank/DDBJ databases">
        <title>Whole genome shotgun sequence of Actinoplanes cyaneus NBRC 14990.</title>
        <authorList>
            <person name="Komaki H."/>
            <person name="Tamura T."/>
        </authorList>
    </citation>
    <scope>NUCLEOTIDE SEQUENCE</scope>
    <source>
        <strain evidence="1">NBRC 14990</strain>
    </source>
</reference>
<evidence type="ECO:0000313" key="1">
    <source>
        <dbReference type="EMBL" id="GID68990.1"/>
    </source>
</evidence>
<keyword evidence="2" id="KW-1185">Reference proteome</keyword>
<evidence type="ECO:0000313" key="2">
    <source>
        <dbReference type="Proteomes" id="UP000619479"/>
    </source>
</evidence>
<dbReference type="SUPFAM" id="SSF88946">
    <property type="entry name" value="Sigma2 domain of RNA polymerase sigma factors"/>
    <property type="match status" value="1"/>
</dbReference>
<dbReference type="RefSeq" id="WP_203750292.1">
    <property type="nucleotide sequence ID" value="NZ_BAAAUC010000001.1"/>
</dbReference>
<evidence type="ECO:0008006" key="3">
    <source>
        <dbReference type="Google" id="ProtNLM"/>
    </source>
</evidence>
<comment type="caution">
    <text evidence="1">The sequence shown here is derived from an EMBL/GenBank/DDBJ whole genome shotgun (WGS) entry which is preliminary data.</text>
</comment>